<dbReference type="InterPro" id="IPR052712">
    <property type="entry name" value="Acid_resist_chaperone_HdeD"/>
</dbReference>
<sequence>MNTDTITDSSADDPTKALCSLSQNWWLFVLRGVLALIFAALAFWMPQSALLAMTIMFGAFSLVNGAFNLFAAVRHIQKKERWGWLLFSGIVGILTGVVVLVAPWVATIVLASFLWASVGFWAIFTGVLEISAAVRLRREIKGEIWLALSGLLSIILGAIVLWIFFYPSGRVIRGRRLAVGFPCGSLWRHAFVLELASSQNAPGVRACQTKIYGYEHPRFMPP</sequence>
<protein>
    <submittedName>
        <fullName evidence="2">Uncharacterized conserved protein</fullName>
    </submittedName>
</protein>
<feature type="transmembrane region" description="Helical" evidence="1">
    <location>
        <begin position="112"/>
        <end position="132"/>
    </location>
</feature>
<feature type="transmembrane region" description="Helical" evidence="1">
    <location>
        <begin position="82"/>
        <end position="106"/>
    </location>
</feature>
<dbReference type="PANTHER" id="PTHR34989:SF1">
    <property type="entry name" value="PROTEIN HDED"/>
    <property type="match status" value="1"/>
</dbReference>
<evidence type="ECO:0000313" key="3">
    <source>
        <dbReference type="Proteomes" id="UP000254088"/>
    </source>
</evidence>
<feature type="transmembrane region" description="Helical" evidence="1">
    <location>
        <begin position="25"/>
        <end position="44"/>
    </location>
</feature>
<dbReference type="Pfam" id="PF03729">
    <property type="entry name" value="DUF308"/>
    <property type="match status" value="1"/>
</dbReference>
<dbReference type="AlphaFoldDB" id="A0A377E8K3"/>
<feature type="transmembrane region" description="Helical" evidence="1">
    <location>
        <begin position="50"/>
        <end position="70"/>
    </location>
</feature>
<evidence type="ECO:0000256" key="1">
    <source>
        <dbReference type="SAM" id="Phobius"/>
    </source>
</evidence>
<feature type="transmembrane region" description="Helical" evidence="1">
    <location>
        <begin position="144"/>
        <end position="166"/>
    </location>
</feature>
<dbReference type="Proteomes" id="UP000254088">
    <property type="component" value="Unassembled WGS sequence"/>
</dbReference>
<proteinExistence type="predicted"/>
<organism evidence="2 3">
    <name type="scientific">Escherichia coli</name>
    <dbReference type="NCBI Taxonomy" id="562"/>
    <lineage>
        <taxon>Bacteria</taxon>
        <taxon>Pseudomonadati</taxon>
        <taxon>Pseudomonadota</taxon>
        <taxon>Gammaproteobacteria</taxon>
        <taxon>Enterobacterales</taxon>
        <taxon>Enterobacteriaceae</taxon>
        <taxon>Escherichia</taxon>
    </lineage>
</organism>
<dbReference type="InterPro" id="IPR005325">
    <property type="entry name" value="DUF308_memb"/>
</dbReference>
<reference evidence="2 3" key="1">
    <citation type="submission" date="2018-06" db="EMBL/GenBank/DDBJ databases">
        <authorList>
            <consortium name="Pathogen Informatics"/>
            <person name="Doyle S."/>
        </authorList>
    </citation>
    <scope>NUCLEOTIDE SEQUENCE [LARGE SCALE GENOMIC DNA]</scope>
    <source>
        <strain evidence="2 3">NCTC10429</strain>
    </source>
</reference>
<dbReference type="PANTHER" id="PTHR34989">
    <property type="entry name" value="PROTEIN HDED"/>
    <property type="match status" value="1"/>
</dbReference>
<gene>
    <name evidence="2" type="ORF">NCTC10429_06539</name>
</gene>
<keyword evidence="1" id="KW-0472">Membrane</keyword>
<dbReference type="EMBL" id="UGEX01000005">
    <property type="protein sequence ID" value="STM59877.1"/>
    <property type="molecule type" value="Genomic_DNA"/>
</dbReference>
<dbReference type="GO" id="GO:0005886">
    <property type="term" value="C:plasma membrane"/>
    <property type="evidence" value="ECO:0007669"/>
    <property type="project" value="TreeGrafter"/>
</dbReference>
<evidence type="ECO:0000313" key="2">
    <source>
        <dbReference type="EMBL" id="STM59877.1"/>
    </source>
</evidence>
<name>A0A377E8K3_ECOLX</name>
<keyword evidence="1" id="KW-1133">Transmembrane helix</keyword>
<accession>A0A377E8K3</accession>
<keyword evidence="1" id="KW-0812">Transmembrane</keyword>